<dbReference type="RefSeq" id="WP_151062309.1">
    <property type="nucleotide sequence ID" value="NZ_CABVPL010000003.1"/>
</dbReference>
<sequence>MANPFDDNETVSAFAALSEYGKSTGTLQWDLAYPAVFEALGLAQALEGPLLDYGCGPGYVARHVAQRFGQRVIAVDPSTPAIAHAIQYQSHPNITFHHIAGPRVDHLSDASVAAAMCCFVLGEVPRPEDQLAICREIHRLLRQGGVLALITAHPETVGVQFSSCRRGEPGKRYAAGDPMTVYLHGPGGDVTLQNYYWPTSHYLSLLSSAGFEDIRQHDVHLAAGASPGQPPYLLLHARAG</sequence>
<keyword evidence="4" id="KW-1185">Reference proteome</keyword>
<reference evidence="3 5" key="2">
    <citation type="submission" date="2019-09" db="EMBL/GenBank/DDBJ databases">
        <authorList>
            <person name="Depoorter E."/>
        </authorList>
    </citation>
    <scope>NUCLEOTIDE SEQUENCE [LARGE SCALE GENOMIC DNA]</scope>
    <source>
        <strain evidence="3">LMG 24064</strain>
    </source>
</reference>
<dbReference type="OrthoDB" id="9777638at2"/>
<evidence type="ECO:0000313" key="3">
    <source>
        <dbReference type="EMBL" id="VWB17688.1"/>
    </source>
</evidence>
<evidence type="ECO:0000313" key="5">
    <source>
        <dbReference type="Proteomes" id="UP000494222"/>
    </source>
</evidence>
<feature type="domain" description="Methyltransferase" evidence="1">
    <location>
        <begin position="51"/>
        <end position="145"/>
    </location>
</feature>
<dbReference type="PANTHER" id="PTHR43591">
    <property type="entry name" value="METHYLTRANSFERASE"/>
    <property type="match status" value="1"/>
</dbReference>
<dbReference type="AlphaFoldDB" id="A0A6H9TWY8"/>
<dbReference type="SUPFAM" id="SSF53335">
    <property type="entry name" value="S-adenosyl-L-methionine-dependent methyltransferases"/>
    <property type="match status" value="1"/>
</dbReference>
<evidence type="ECO:0000313" key="4">
    <source>
        <dbReference type="Proteomes" id="UP000430232"/>
    </source>
</evidence>
<dbReference type="GeneID" id="99787934"/>
<organism evidence="2 4">
    <name type="scientific">Burkholderia latens</name>
    <dbReference type="NCBI Taxonomy" id="488446"/>
    <lineage>
        <taxon>Bacteria</taxon>
        <taxon>Pseudomonadati</taxon>
        <taxon>Pseudomonadota</taxon>
        <taxon>Betaproteobacteria</taxon>
        <taxon>Burkholderiales</taxon>
        <taxon>Burkholderiaceae</taxon>
        <taxon>Burkholderia</taxon>
        <taxon>Burkholderia cepacia complex</taxon>
    </lineage>
</organism>
<dbReference type="GO" id="GO:0008168">
    <property type="term" value="F:methyltransferase activity"/>
    <property type="evidence" value="ECO:0007669"/>
    <property type="project" value="UniProtKB-KW"/>
</dbReference>
<dbReference type="InterPro" id="IPR041698">
    <property type="entry name" value="Methyltransf_25"/>
</dbReference>
<keyword evidence="2" id="KW-0489">Methyltransferase</keyword>
<dbReference type="EMBL" id="CABVPL010000003">
    <property type="protein sequence ID" value="VWB17688.1"/>
    <property type="molecule type" value="Genomic_DNA"/>
</dbReference>
<dbReference type="GO" id="GO:0032259">
    <property type="term" value="P:methylation"/>
    <property type="evidence" value="ECO:0007669"/>
    <property type="project" value="UniProtKB-KW"/>
</dbReference>
<reference evidence="2 4" key="1">
    <citation type="submission" date="2019-09" db="EMBL/GenBank/DDBJ databases">
        <title>Draft genome sequences of 48 bacterial type strains from the CCUG.</title>
        <authorList>
            <person name="Tunovic T."/>
            <person name="Pineiro-Iglesias B."/>
            <person name="Unosson C."/>
            <person name="Inganas E."/>
            <person name="Ohlen M."/>
            <person name="Cardew S."/>
            <person name="Jensie-Markopoulos S."/>
            <person name="Salva-Serra F."/>
            <person name="Jaen-Luchoro D."/>
            <person name="Karlsson R."/>
            <person name="Svensson-Stadler L."/>
            <person name="Chun J."/>
            <person name="Moore E."/>
        </authorList>
    </citation>
    <scope>NUCLEOTIDE SEQUENCE [LARGE SCALE GENOMIC DNA]</scope>
    <source>
        <strain evidence="2 4">CCUG 54555</strain>
    </source>
</reference>
<gene>
    <name evidence="3" type="ORF">BLA24064_00660</name>
    <name evidence="2" type="ORF">F7R21_00185</name>
</gene>
<dbReference type="Proteomes" id="UP000430232">
    <property type="component" value="Unassembled WGS sequence"/>
</dbReference>
<dbReference type="Gene3D" id="3.40.50.150">
    <property type="entry name" value="Vaccinia Virus protein VP39"/>
    <property type="match status" value="1"/>
</dbReference>
<dbReference type="InterPro" id="IPR029063">
    <property type="entry name" value="SAM-dependent_MTases_sf"/>
</dbReference>
<name>A0A6H9TWY8_9BURK</name>
<keyword evidence="2" id="KW-0808">Transferase</keyword>
<dbReference type="Pfam" id="PF13649">
    <property type="entry name" value="Methyltransf_25"/>
    <property type="match status" value="1"/>
</dbReference>
<evidence type="ECO:0000313" key="2">
    <source>
        <dbReference type="EMBL" id="KAB0644780.1"/>
    </source>
</evidence>
<proteinExistence type="predicted"/>
<evidence type="ECO:0000259" key="1">
    <source>
        <dbReference type="Pfam" id="PF13649"/>
    </source>
</evidence>
<dbReference type="Proteomes" id="UP000494222">
    <property type="component" value="Unassembled WGS sequence"/>
</dbReference>
<dbReference type="CDD" id="cd02440">
    <property type="entry name" value="AdoMet_MTases"/>
    <property type="match status" value="1"/>
</dbReference>
<accession>A0A6H9TWY8</accession>
<protein>
    <submittedName>
        <fullName evidence="2">Class I SAM-dependent methyltransferase</fullName>
    </submittedName>
    <submittedName>
        <fullName evidence="3">UbiE/COQ5 family methyltransferase</fullName>
    </submittedName>
</protein>
<dbReference type="EMBL" id="VZOJ01000001">
    <property type="protein sequence ID" value="KAB0644780.1"/>
    <property type="molecule type" value="Genomic_DNA"/>
</dbReference>